<dbReference type="Gene3D" id="3.30.450.40">
    <property type="match status" value="1"/>
</dbReference>
<dbReference type="RefSeq" id="WP_173658401.1">
    <property type="nucleotide sequence ID" value="NZ_JAOUSE010000006.1"/>
</dbReference>
<dbReference type="InterPro" id="IPR036890">
    <property type="entry name" value="HATPase_C_sf"/>
</dbReference>
<gene>
    <name evidence="16" type="ORF">OEV82_03905</name>
</gene>
<dbReference type="InterPro" id="IPR029016">
    <property type="entry name" value="GAF-like_dom_sf"/>
</dbReference>
<dbReference type="InterPro" id="IPR050640">
    <property type="entry name" value="Bact_2-comp_sensor_kinase"/>
</dbReference>
<dbReference type="Gene3D" id="1.10.1760.20">
    <property type="match status" value="1"/>
</dbReference>
<evidence type="ECO:0000256" key="8">
    <source>
        <dbReference type="ARBA" id="ARBA00022741"/>
    </source>
</evidence>
<dbReference type="InterPro" id="IPR003594">
    <property type="entry name" value="HATPase_dom"/>
</dbReference>
<protein>
    <recommendedName>
        <fullName evidence="3">histidine kinase</fullName>
        <ecNumber evidence="3">2.7.13.3</ecNumber>
    </recommendedName>
</protein>
<feature type="transmembrane region" description="Helical" evidence="14">
    <location>
        <begin position="45"/>
        <end position="66"/>
    </location>
</feature>
<organism evidence="16 17">
    <name type="scientific">Pallidibacillus thermolactis</name>
    <dbReference type="NCBI Taxonomy" id="251051"/>
    <lineage>
        <taxon>Bacteria</taxon>
        <taxon>Bacillati</taxon>
        <taxon>Bacillota</taxon>
        <taxon>Bacilli</taxon>
        <taxon>Bacillales</taxon>
        <taxon>Bacillaceae</taxon>
        <taxon>Pallidibacillus</taxon>
    </lineage>
</organism>
<dbReference type="Proteomes" id="UP001208656">
    <property type="component" value="Unassembled WGS sequence"/>
</dbReference>
<keyword evidence="4" id="KW-1003">Cell membrane</keyword>
<sequence>MFTLVPFMLEKTGIILIVAFLLAQLRTFRQIIQNEQDRKDKLMLILLFGMFGIISNYTGIEVFNRYTDYMSWHSFIDEDNAIANTRVLGVVIGGLIGGPVVGIGSGLIAGIHRYFLGGFTAFACSISTIIAGIVAGYLGRKRGESGKKITVGFAVVTGMVMETFQMIIILFIAEPFHLALELVKLISFPMIVINGFGTMLFMLIIKHAKREDVRMRVLQTDTAFSIAEKTLPYFREGLNIESCKKISEIILDMTEADAVAITDEQMVLAHVGIASDHHKPLLKPETKLTNRVLRSGQVDVARSKEEIGCWEHDCPLKAAIVIPLKVKNRTAGTLKMYFVNPAKLDQVQEHLANGLAELFSTQLELVEAEKQAKLLKDAEIKALHSQIHPHFLFNSLNTISALCRTNPEKARELLLQLSSFFRGNIQGARQPFVPLKLELEVVHAYIALVQARFPEKFQFKFQVDPKMENYSIPPFILQPLVENAVNYGFPGSKNKGAIYIRIYLKDNQLNIIVTDNGIGISQEKLSQLGKQVVHSKKGNGTALFNIFERLHGLYNRKASIKIESKEYYGTTVSIILPIYEEGNGLGA</sequence>
<dbReference type="PANTHER" id="PTHR34220">
    <property type="entry name" value="SENSOR HISTIDINE KINASE YPDA"/>
    <property type="match status" value="1"/>
</dbReference>
<dbReference type="EC" id="2.7.13.3" evidence="3"/>
<accession>A0ABT2WD45</accession>
<evidence type="ECO:0000256" key="3">
    <source>
        <dbReference type="ARBA" id="ARBA00012438"/>
    </source>
</evidence>
<dbReference type="Gene3D" id="3.30.565.10">
    <property type="entry name" value="Histidine kinase-like ATPase, C-terminal domain"/>
    <property type="match status" value="1"/>
</dbReference>
<evidence type="ECO:0000256" key="11">
    <source>
        <dbReference type="ARBA" id="ARBA00022989"/>
    </source>
</evidence>
<dbReference type="Pfam" id="PF13492">
    <property type="entry name" value="GAF_3"/>
    <property type="match status" value="1"/>
</dbReference>
<feature type="transmembrane region" description="Helical" evidence="14">
    <location>
        <begin position="87"/>
        <end position="108"/>
    </location>
</feature>
<dbReference type="InterPro" id="IPR003018">
    <property type="entry name" value="GAF"/>
</dbReference>
<dbReference type="PROSITE" id="PS50109">
    <property type="entry name" value="HIS_KIN"/>
    <property type="match status" value="1"/>
</dbReference>
<evidence type="ECO:0000256" key="9">
    <source>
        <dbReference type="ARBA" id="ARBA00022777"/>
    </source>
</evidence>
<keyword evidence="9 16" id="KW-0418">Kinase</keyword>
<feature type="transmembrane region" description="Helical" evidence="14">
    <location>
        <begin position="114"/>
        <end position="139"/>
    </location>
</feature>
<dbReference type="InterPro" id="IPR010559">
    <property type="entry name" value="Sig_transdc_His_kin_internal"/>
</dbReference>
<dbReference type="SUPFAM" id="SSF55781">
    <property type="entry name" value="GAF domain-like"/>
    <property type="match status" value="1"/>
</dbReference>
<keyword evidence="11 14" id="KW-1133">Transmembrane helix</keyword>
<comment type="catalytic activity">
    <reaction evidence="1">
        <text>ATP + protein L-histidine = ADP + protein N-phospho-L-histidine.</text>
        <dbReference type="EC" id="2.7.13.3"/>
    </reaction>
</comment>
<dbReference type="SMART" id="SM00387">
    <property type="entry name" value="HATPase_c"/>
    <property type="match status" value="1"/>
</dbReference>
<feature type="domain" description="Histidine kinase" evidence="15">
    <location>
        <begin position="476"/>
        <end position="580"/>
    </location>
</feature>
<keyword evidence="8" id="KW-0547">Nucleotide-binding</keyword>
<evidence type="ECO:0000256" key="14">
    <source>
        <dbReference type="SAM" id="Phobius"/>
    </source>
</evidence>
<dbReference type="Pfam" id="PF07694">
    <property type="entry name" value="5TM-5TMR_LYT"/>
    <property type="match status" value="1"/>
</dbReference>
<dbReference type="SMART" id="SM00065">
    <property type="entry name" value="GAF"/>
    <property type="match status" value="1"/>
</dbReference>
<keyword evidence="6" id="KW-0808">Transferase</keyword>
<proteinExistence type="predicted"/>
<dbReference type="Pfam" id="PF02518">
    <property type="entry name" value="HATPase_c"/>
    <property type="match status" value="1"/>
</dbReference>
<dbReference type="EMBL" id="JAOUSE010000006">
    <property type="protein sequence ID" value="MCU9593601.1"/>
    <property type="molecule type" value="Genomic_DNA"/>
</dbReference>
<evidence type="ECO:0000256" key="4">
    <source>
        <dbReference type="ARBA" id="ARBA00022475"/>
    </source>
</evidence>
<evidence type="ECO:0000256" key="1">
    <source>
        <dbReference type="ARBA" id="ARBA00000085"/>
    </source>
</evidence>
<feature type="transmembrane region" description="Helical" evidence="14">
    <location>
        <begin position="185"/>
        <end position="205"/>
    </location>
</feature>
<keyword evidence="13 14" id="KW-0472">Membrane</keyword>
<dbReference type="InterPro" id="IPR005467">
    <property type="entry name" value="His_kinase_dom"/>
</dbReference>
<feature type="transmembrane region" description="Helical" evidence="14">
    <location>
        <begin position="151"/>
        <end position="173"/>
    </location>
</feature>
<dbReference type="InterPro" id="IPR011620">
    <property type="entry name" value="Sig_transdc_His_kinase_LytS_TM"/>
</dbReference>
<evidence type="ECO:0000256" key="7">
    <source>
        <dbReference type="ARBA" id="ARBA00022692"/>
    </source>
</evidence>
<name>A0ABT2WD45_9BACI</name>
<evidence type="ECO:0000256" key="6">
    <source>
        <dbReference type="ARBA" id="ARBA00022679"/>
    </source>
</evidence>
<keyword evidence="10" id="KW-0067">ATP-binding</keyword>
<dbReference type="Pfam" id="PF06580">
    <property type="entry name" value="His_kinase"/>
    <property type="match status" value="1"/>
</dbReference>
<evidence type="ECO:0000256" key="13">
    <source>
        <dbReference type="ARBA" id="ARBA00023136"/>
    </source>
</evidence>
<evidence type="ECO:0000256" key="5">
    <source>
        <dbReference type="ARBA" id="ARBA00022553"/>
    </source>
</evidence>
<evidence type="ECO:0000259" key="15">
    <source>
        <dbReference type="PROSITE" id="PS50109"/>
    </source>
</evidence>
<evidence type="ECO:0000256" key="2">
    <source>
        <dbReference type="ARBA" id="ARBA00004651"/>
    </source>
</evidence>
<dbReference type="GO" id="GO:0016301">
    <property type="term" value="F:kinase activity"/>
    <property type="evidence" value="ECO:0007669"/>
    <property type="project" value="UniProtKB-KW"/>
</dbReference>
<evidence type="ECO:0000313" key="17">
    <source>
        <dbReference type="Proteomes" id="UP001208656"/>
    </source>
</evidence>
<dbReference type="PANTHER" id="PTHR34220:SF7">
    <property type="entry name" value="SENSOR HISTIDINE KINASE YPDA"/>
    <property type="match status" value="1"/>
</dbReference>
<reference evidence="16 17" key="1">
    <citation type="submission" date="2022-10" db="EMBL/GenBank/DDBJ databases">
        <title>Description of Fervidibacillus gen. nov. in the family Fervidibacillaceae fam. nov. with two species, Fervidibacillus albus sp. nov., and Fervidibacillus halotolerans sp. nov., isolated from tidal flat sediments.</title>
        <authorList>
            <person name="Kwon K.K."/>
            <person name="Yang S.-H."/>
        </authorList>
    </citation>
    <scope>NUCLEOTIDE SEQUENCE [LARGE SCALE GENOMIC DNA]</scope>
    <source>
        <strain evidence="16 17">DSM 23332</strain>
    </source>
</reference>
<evidence type="ECO:0000313" key="16">
    <source>
        <dbReference type="EMBL" id="MCU9593601.1"/>
    </source>
</evidence>
<keyword evidence="5" id="KW-0597">Phosphoprotein</keyword>
<comment type="caution">
    <text evidence="16">The sequence shown here is derived from an EMBL/GenBank/DDBJ whole genome shotgun (WGS) entry which is preliminary data.</text>
</comment>
<keyword evidence="12" id="KW-0902">Two-component regulatory system</keyword>
<evidence type="ECO:0000256" key="10">
    <source>
        <dbReference type="ARBA" id="ARBA00022840"/>
    </source>
</evidence>
<evidence type="ECO:0000256" key="12">
    <source>
        <dbReference type="ARBA" id="ARBA00023012"/>
    </source>
</evidence>
<keyword evidence="7 14" id="KW-0812">Transmembrane</keyword>
<comment type="subcellular location">
    <subcellularLocation>
        <location evidence="2">Cell membrane</location>
        <topology evidence="2">Multi-pass membrane protein</topology>
    </subcellularLocation>
</comment>
<keyword evidence="17" id="KW-1185">Reference proteome</keyword>
<dbReference type="SUPFAM" id="SSF55874">
    <property type="entry name" value="ATPase domain of HSP90 chaperone/DNA topoisomerase II/histidine kinase"/>
    <property type="match status" value="1"/>
</dbReference>